<proteinExistence type="predicted"/>
<dbReference type="PANTHER" id="PTHR30535">
    <property type="entry name" value="VITAMIN B12-BINDING PROTEIN"/>
    <property type="match status" value="1"/>
</dbReference>
<dbReference type="Gene3D" id="3.40.50.1980">
    <property type="entry name" value="Nitrogenase molybdenum iron protein domain"/>
    <property type="match status" value="2"/>
</dbReference>
<protein>
    <submittedName>
        <fullName evidence="2">ABC transporter substrate-binding protein</fullName>
    </submittedName>
</protein>
<dbReference type="InterPro" id="IPR002491">
    <property type="entry name" value="ABC_transptr_periplasmic_BD"/>
</dbReference>
<dbReference type="EMBL" id="VWXD01000001">
    <property type="protein sequence ID" value="NIE99152.1"/>
    <property type="molecule type" value="Genomic_DNA"/>
</dbReference>
<gene>
    <name evidence="2" type="ORF">F3J38_03545</name>
</gene>
<name>A0ABX0QTV3_9GAMM</name>
<dbReference type="Pfam" id="PF01497">
    <property type="entry name" value="Peripla_BP_2"/>
    <property type="match status" value="1"/>
</dbReference>
<feature type="domain" description="Fe/B12 periplasmic-binding" evidence="1">
    <location>
        <begin position="34"/>
        <end position="297"/>
    </location>
</feature>
<dbReference type="SUPFAM" id="SSF53807">
    <property type="entry name" value="Helical backbone' metal receptor"/>
    <property type="match status" value="1"/>
</dbReference>
<dbReference type="Proteomes" id="UP000780690">
    <property type="component" value="Unassembled WGS sequence"/>
</dbReference>
<evidence type="ECO:0000313" key="3">
    <source>
        <dbReference type="Proteomes" id="UP000780690"/>
    </source>
</evidence>
<sequence length="330" mass="36139">MGTAVAILVSTMATAQTVTDDSGNQVEIHPPAQHIADAWFAHHSLLMTLGAGDRIVATVNHPADRPWMFKVQPSLHQALQAHGKTFASEALVARHVDAVFVPANDPDAESYRLAGIPVLAMNFDNFESMKRSLITTAQVVGTPQAASRAQTYNRYLDSQIAAIQAKTAGLKQAQRPRVLHIQSLHPLKVDGRNTLIDTWIKLAGGRNVADSINGNMQPISPEEVIRWNPDVIIIGAGAGTLADSDYKALFASVKAVQQHQVLQNPSGVFPWDRYGTEVALQIQWAAKQLHPALFPQLDMVKATQDFYQKFYDYSLSAKDAQRILQALPPE</sequence>
<evidence type="ECO:0000313" key="2">
    <source>
        <dbReference type="EMBL" id="NIE99152.1"/>
    </source>
</evidence>
<keyword evidence="3" id="KW-1185">Reference proteome</keyword>
<dbReference type="Gene3D" id="1.20.58.2180">
    <property type="match status" value="1"/>
</dbReference>
<comment type="caution">
    <text evidence="2">The sequence shown here is derived from an EMBL/GenBank/DDBJ whole genome shotgun (WGS) entry which is preliminary data.</text>
</comment>
<dbReference type="PROSITE" id="PS50983">
    <property type="entry name" value="FE_B12_PBP"/>
    <property type="match status" value="1"/>
</dbReference>
<dbReference type="InterPro" id="IPR050902">
    <property type="entry name" value="ABC_Transporter_SBP"/>
</dbReference>
<evidence type="ECO:0000259" key="1">
    <source>
        <dbReference type="PROSITE" id="PS50983"/>
    </source>
</evidence>
<organism evidence="2 3">
    <name type="scientific">Candidatus Pantoea formicae</name>
    <dbReference type="NCBI Taxonomy" id="2608355"/>
    <lineage>
        <taxon>Bacteria</taxon>
        <taxon>Pseudomonadati</taxon>
        <taxon>Pseudomonadota</taxon>
        <taxon>Gammaproteobacteria</taxon>
        <taxon>Enterobacterales</taxon>
        <taxon>Erwiniaceae</taxon>
        <taxon>Pantoea</taxon>
    </lineage>
</organism>
<accession>A0ABX0QTV3</accession>
<reference evidence="2 3" key="1">
    <citation type="journal article" date="2019" name="bioRxiv">
        <title>Bacteria contribute to plant secondary compound degradation in a generalist herbivore system.</title>
        <authorList>
            <person name="Francoeur C.B."/>
            <person name="Khadempour L."/>
            <person name="Moreira-Soto R.D."/>
            <person name="Gotting K."/>
            <person name="Book A.J."/>
            <person name="Pinto-Tomas A.A."/>
            <person name="Keefover-Ring K."/>
            <person name="Currie C.R."/>
        </authorList>
    </citation>
    <scope>NUCLEOTIDE SEQUENCE [LARGE SCALE GENOMIC DNA]</scope>
    <source>
        <strain evidence="2 3">Acro-805</strain>
    </source>
</reference>
<dbReference type="PANTHER" id="PTHR30535:SF34">
    <property type="entry name" value="MOLYBDATE-BINDING PROTEIN MOLA"/>
    <property type="match status" value="1"/>
</dbReference>